<dbReference type="OrthoDB" id="9775392at2"/>
<dbReference type="Gene3D" id="1.10.10.10">
    <property type="entry name" value="Winged helix-like DNA-binding domain superfamily/Winged helix DNA-binding domain"/>
    <property type="match status" value="1"/>
</dbReference>
<dbReference type="CDD" id="cd08411">
    <property type="entry name" value="PBP2_OxyR"/>
    <property type="match status" value="1"/>
</dbReference>
<gene>
    <name evidence="6" type="ORF">E3W66_06175</name>
</gene>
<dbReference type="PANTHER" id="PTHR30346">
    <property type="entry name" value="TRANSCRIPTIONAL DUAL REGULATOR HCAR-RELATED"/>
    <property type="match status" value="1"/>
</dbReference>
<sequence>MISLKQIKYALAVERQRHFRKAAEECAISQSALSSALSEMEGQLGFQIFERDNKKVLVTARGEQLLAKAREVNLQLEEIMSLGRDSQAPLSGAMRIGLIPTVAPYLLPEVLPSLQRDYPQLRLQVEEQQSAALLDKVRRGDLDCAVIALPFDHAGLLSFAFHKEHFYWVGSAANNAARKTIKASKVVDSDLLLLAEGHCLKDHALEACALQSNHHYQVSDTSLATLVQLAAAGMGSTLVPEIALRHLVDGNPALTAARLNEPGPHRTLAILVRPNYTAVDDIQLLAKLFAQQLRANS</sequence>
<dbReference type="Pfam" id="PF03466">
    <property type="entry name" value="LysR_substrate"/>
    <property type="match status" value="1"/>
</dbReference>
<dbReference type="Proteomes" id="UP000298133">
    <property type="component" value="Unassembled WGS sequence"/>
</dbReference>
<name>A0A4Y8UHM2_9GAMM</name>
<dbReference type="Gene3D" id="3.40.190.10">
    <property type="entry name" value="Periplasmic binding protein-like II"/>
    <property type="match status" value="2"/>
</dbReference>
<protein>
    <submittedName>
        <fullName evidence="6">Hydrogen peroxide-inducible genes activator</fullName>
    </submittedName>
</protein>
<organism evidence="6 7">
    <name type="scientific">Gammaproteobacteria bacterium LSUCC0057</name>
    <dbReference type="NCBI Taxonomy" id="2559237"/>
    <lineage>
        <taxon>Bacteria</taxon>
        <taxon>Pseudomonadati</taxon>
        <taxon>Pseudomonadota</taxon>
        <taxon>Gammaproteobacteria</taxon>
        <taxon>Cellvibrionales</taxon>
        <taxon>Porticoccaceae</taxon>
        <taxon>SAR92 clade</taxon>
    </lineage>
</organism>
<evidence type="ECO:0000256" key="2">
    <source>
        <dbReference type="ARBA" id="ARBA00023015"/>
    </source>
</evidence>
<dbReference type="PROSITE" id="PS50931">
    <property type="entry name" value="HTH_LYSR"/>
    <property type="match status" value="1"/>
</dbReference>
<comment type="similarity">
    <text evidence="1">Belongs to the LysR transcriptional regulatory family.</text>
</comment>
<feature type="domain" description="HTH lysR-type" evidence="5">
    <location>
        <begin position="2"/>
        <end position="59"/>
    </location>
</feature>
<comment type="caution">
    <text evidence="6">The sequence shown here is derived from an EMBL/GenBank/DDBJ whole genome shotgun (WGS) entry which is preliminary data.</text>
</comment>
<evidence type="ECO:0000259" key="5">
    <source>
        <dbReference type="PROSITE" id="PS50931"/>
    </source>
</evidence>
<proteinExistence type="inferred from homology"/>
<evidence type="ECO:0000256" key="4">
    <source>
        <dbReference type="ARBA" id="ARBA00023163"/>
    </source>
</evidence>
<reference evidence="6 7" key="1">
    <citation type="submission" date="2019-03" db="EMBL/GenBank/DDBJ databases">
        <title>Draft genome of Gammaproteobacteria bacterium LSUCC0057, a member of the SAR92 clade.</title>
        <authorList>
            <person name="Lanclos V.C."/>
            <person name="Doiron C."/>
            <person name="Henson M.W."/>
            <person name="Thrash J.C."/>
        </authorList>
    </citation>
    <scope>NUCLEOTIDE SEQUENCE [LARGE SCALE GENOMIC DNA]</scope>
    <source>
        <strain evidence="6 7">LSUCC0057</strain>
    </source>
</reference>
<dbReference type="InterPro" id="IPR005119">
    <property type="entry name" value="LysR_subst-bd"/>
</dbReference>
<keyword evidence="7" id="KW-1185">Reference proteome</keyword>
<dbReference type="EMBL" id="SPIA01000002">
    <property type="protein sequence ID" value="TFH67832.1"/>
    <property type="molecule type" value="Genomic_DNA"/>
</dbReference>
<accession>A0A4Y8UHM2</accession>
<keyword evidence="3" id="KW-0238">DNA-binding</keyword>
<evidence type="ECO:0000256" key="3">
    <source>
        <dbReference type="ARBA" id="ARBA00023125"/>
    </source>
</evidence>
<dbReference type="GO" id="GO:0003700">
    <property type="term" value="F:DNA-binding transcription factor activity"/>
    <property type="evidence" value="ECO:0007669"/>
    <property type="project" value="InterPro"/>
</dbReference>
<dbReference type="InterPro" id="IPR036388">
    <property type="entry name" value="WH-like_DNA-bd_sf"/>
</dbReference>
<dbReference type="PRINTS" id="PR00039">
    <property type="entry name" value="HTHLYSR"/>
</dbReference>
<evidence type="ECO:0000256" key="1">
    <source>
        <dbReference type="ARBA" id="ARBA00009437"/>
    </source>
</evidence>
<dbReference type="AlphaFoldDB" id="A0A4Y8UHM2"/>
<evidence type="ECO:0000313" key="6">
    <source>
        <dbReference type="EMBL" id="TFH67832.1"/>
    </source>
</evidence>
<dbReference type="Pfam" id="PF00126">
    <property type="entry name" value="HTH_1"/>
    <property type="match status" value="1"/>
</dbReference>
<keyword evidence="2" id="KW-0805">Transcription regulation</keyword>
<dbReference type="GO" id="GO:0032993">
    <property type="term" value="C:protein-DNA complex"/>
    <property type="evidence" value="ECO:0007669"/>
    <property type="project" value="TreeGrafter"/>
</dbReference>
<dbReference type="GO" id="GO:0003677">
    <property type="term" value="F:DNA binding"/>
    <property type="evidence" value="ECO:0007669"/>
    <property type="project" value="UniProtKB-KW"/>
</dbReference>
<keyword evidence="4" id="KW-0804">Transcription</keyword>
<dbReference type="InterPro" id="IPR000847">
    <property type="entry name" value="LysR_HTH_N"/>
</dbReference>
<evidence type="ECO:0000313" key="7">
    <source>
        <dbReference type="Proteomes" id="UP000298133"/>
    </source>
</evidence>
<dbReference type="PANTHER" id="PTHR30346:SF10">
    <property type="entry name" value="TRANSCRIPTIONAL REGULATOR OF OXIDATIVE STRESS OXYR"/>
    <property type="match status" value="1"/>
</dbReference>
<dbReference type="SUPFAM" id="SSF53850">
    <property type="entry name" value="Periplasmic binding protein-like II"/>
    <property type="match status" value="1"/>
</dbReference>
<dbReference type="InterPro" id="IPR036390">
    <property type="entry name" value="WH_DNA-bd_sf"/>
</dbReference>
<dbReference type="SUPFAM" id="SSF46785">
    <property type="entry name" value="Winged helix' DNA-binding domain"/>
    <property type="match status" value="1"/>
</dbReference>